<evidence type="ECO:0000256" key="2">
    <source>
        <dbReference type="ARBA" id="ARBA00022741"/>
    </source>
</evidence>
<accession>A0ABR1GBV2</accession>
<dbReference type="InterPro" id="IPR004044">
    <property type="entry name" value="KH_dom_type_2"/>
</dbReference>
<protein>
    <submittedName>
        <fullName evidence="9">Mannosyl-oligosaccharide 1,2-alpha-mannosidase</fullName>
    </submittedName>
</protein>
<dbReference type="CDD" id="cd04163">
    <property type="entry name" value="Era"/>
    <property type="match status" value="1"/>
</dbReference>
<dbReference type="InterPro" id="IPR030388">
    <property type="entry name" value="G_ERA_dom"/>
</dbReference>
<evidence type="ECO:0000256" key="4">
    <source>
        <dbReference type="ARBA" id="ARBA00023134"/>
    </source>
</evidence>
<dbReference type="PANTHER" id="PTHR42698">
    <property type="entry name" value="GTPASE ERA"/>
    <property type="match status" value="1"/>
</dbReference>
<evidence type="ECO:0000313" key="10">
    <source>
        <dbReference type="Proteomes" id="UP001363151"/>
    </source>
</evidence>
<dbReference type="InterPro" id="IPR027417">
    <property type="entry name" value="P-loop_NTPase"/>
</dbReference>
<name>A0ABR1GBV2_AURAN</name>
<reference evidence="9 10" key="1">
    <citation type="submission" date="2024-03" db="EMBL/GenBank/DDBJ databases">
        <title>Aureococcus anophagefferens CCMP1851 and Kratosvirus quantuckense: Draft genome of a second virus-susceptible host strain in the model system.</title>
        <authorList>
            <person name="Chase E."/>
            <person name="Truchon A.R."/>
            <person name="Schepens W."/>
            <person name="Wilhelm S.W."/>
        </authorList>
    </citation>
    <scope>NUCLEOTIDE SEQUENCE [LARGE SCALE GENOMIC DNA]</scope>
    <source>
        <strain evidence="9 10">CCMP1851</strain>
    </source>
</reference>
<dbReference type="InterPro" id="IPR009019">
    <property type="entry name" value="KH_sf_prok-type"/>
</dbReference>
<dbReference type="NCBIfam" id="TIGR00231">
    <property type="entry name" value="small_GTP"/>
    <property type="match status" value="1"/>
</dbReference>
<gene>
    <name evidence="9" type="primary">MAN1A2</name>
    <name evidence="9" type="ORF">SO694_00001368</name>
</gene>
<dbReference type="Gene3D" id="3.40.50.300">
    <property type="entry name" value="P-loop containing nucleotide triphosphate hydrolases"/>
    <property type="match status" value="1"/>
</dbReference>
<comment type="caution">
    <text evidence="9">The sequence shown here is derived from an EMBL/GenBank/DDBJ whole genome shotgun (WGS) entry which is preliminary data.</text>
</comment>
<dbReference type="InterPro" id="IPR005662">
    <property type="entry name" value="GTPase_Era-like"/>
</dbReference>
<dbReference type="SUPFAM" id="SSF52540">
    <property type="entry name" value="P-loop containing nucleoside triphosphate hydrolases"/>
    <property type="match status" value="1"/>
</dbReference>
<sequence length="351" mass="37266">MVPKFLLFFCGAAAALVAPHPKRACVAARPSVALPDADVAAVPGDGEADRPPELEASGPAPATLATPFRAGFVGVVGSPNVGKSTLTNALLGQDLCITNSKAQTTRHRILGVANGDGYQLVLSDTPGILCDPAYALQSTMMTAAKAAARDAECVLFVTDVFEDPEVVAESAAWLDAQLASRAGDEPKPPVVVALNKVDLLGVDDDGYPLLGEASEPGLPESAALFDDEYFTDRPSRFFAAEIIREKILAQFAKEIPYSCEVRIDRFKEDLELKGRPFVNIDAAVLVARDSQKGILVGKRGAAIKAIGVAAREHLETFFDAKVHLALRVKVSKDWRADEGKLKAMGYPVAGR</sequence>
<dbReference type="SUPFAM" id="SSF54814">
    <property type="entry name" value="Prokaryotic type KH domain (KH-domain type II)"/>
    <property type="match status" value="1"/>
</dbReference>
<dbReference type="Gene3D" id="3.30.300.20">
    <property type="match status" value="1"/>
</dbReference>
<dbReference type="InterPro" id="IPR015946">
    <property type="entry name" value="KH_dom-like_a/b"/>
</dbReference>
<feature type="region of interest" description="Disordered" evidence="6">
    <location>
        <begin position="39"/>
        <end position="60"/>
    </location>
</feature>
<keyword evidence="4" id="KW-0342">GTP-binding</keyword>
<evidence type="ECO:0000256" key="1">
    <source>
        <dbReference type="ARBA" id="ARBA00007921"/>
    </source>
</evidence>
<evidence type="ECO:0000256" key="5">
    <source>
        <dbReference type="PROSITE-ProRule" id="PRU00118"/>
    </source>
</evidence>
<keyword evidence="10" id="KW-1185">Reference proteome</keyword>
<keyword evidence="2" id="KW-0547">Nucleotide-binding</keyword>
<dbReference type="CDD" id="cd22534">
    <property type="entry name" value="KH-II_Era"/>
    <property type="match status" value="1"/>
</dbReference>
<evidence type="ECO:0000259" key="8">
    <source>
        <dbReference type="PROSITE" id="PS50823"/>
    </source>
</evidence>
<evidence type="ECO:0000256" key="7">
    <source>
        <dbReference type="SAM" id="SignalP"/>
    </source>
</evidence>
<evidence type="ECO:0000313" key="9">
    <source>
        <dbReference type="EMBL" id="KAK7253301.1"/>
    </source>
</evidence>
<feature type="domain" description="KH type-2" evidence="8">
    <location>
        <begin position="243"/>
        <end position="332"/>
    </location>
</feature>
<dbReference type="EMBL" id="JBBJCI010000035">
    <property type="protein sequence ID" value="KAK7253301.1"/>
    <property type="molecule type" value="Genomic_DNA"/>
</dbReference>
<feature type="chain" id="PRO_5045437747" evidence="7">
    <location>
        <begin position="16"/>
        <end position="351"/>
    </location>
</feature>
<dbReference type="HAMAP" id="MF_00367">
    <property type="entry name" value="GTPase_Era"/>
    <property type="match status" value="1"/>
</dbReference>
<keyword evidence="3 5" id="KW-0694">RNA-binding</keyword>
<dbReference type="InterPro" id="IPR006073">
    <property type="entry name" value="GTP-bd"/>
</dbReference>
<keyword evidence="7" id="KW-0732">Signal</keyword>
<comment type="similarity">
    <text evidence="1">Belongs to the TRAFAC class TrmE-Era-EngA-EngB-Septin-like GTPase superfamily. Era GTPase family.</text>
</comment>
<organism evidence="9 10">
    <name type="scientific">Aureococcus anophagefferens</name>
    <name type="common">Harmful bloom alga</name>
    <dbReference type="NCBI Taxonomy" id="44056"/>
    <lineage>
        <taxon>Eukaryota</taxon>
        <taxon>Sar</taxon>
        <taxon>Stramenopiles</taxon>
        <taxon>Ochrophyta</taxon>
        <taxon>Pelagophyceae</taxon>
        <taxon>Pelagomonadales</taxon>
        <taxon>Pelagomonadaceae</taxon>
        <taxon>Aureococcus</taxon>
    </lineage>
</organism>
<dbReference type="InterPro" id="IPR005225">
    <property type="entry name" value="Small_GTP-bd"/>
</dbReference>
<dbReference type="PROSITE" id="PS50823">
    <property type="entry name" value="KH_TYPE_2"/>
    <property type="match status" value="1"/>
</dbReference>
<evidence type="ECO:0000256" key="6">
    <source>
        <dbReference type="SAM" id="MobiDB-lite"/>
    </source>
</evidence>
<proteinExistence type="inferred from homology"/>
<evidence type="ECO:0000256" key="3">
    <source>
        <dbReference type="ARBA" id="ARBA00022884"/>
    </source>
</evidence>
<dbReference type="PANTHER" id="PTHR42698:SF1">
    <property type="entry name" value="GTPASE ERA, MITOCHONDRIAL"/>
    <property type="match status" value="1"/>
</dbReference>
<dbReference type="Pfam" id="PF01926">
    <property type="entry name" value="MMR_HSR1"/>
    <property type="match status" value="1"/>
</dbReference>
<feature type="signal peptide" evidence="7">
    <location>
        <begin position="1"/>
        <end position="15"/>
    </location>
</feature>
<dbReference type="Proteomes" id="UP001363151">
    <property type="component" value="Unassembled WGS sequence"/>
</dbReference>
<dbReference type="Pfam" id="PF07650">
    <property type="entry name" value="KH_2"/>
    <property type="match status" value="1"/>
</dbReference>